<protein>
    <submittedName>
        <fullName evidence="1">Uncharacterized protein</fullName>
    </submittedName>
</protein>
<evidence type="ECO:0000313" key="1">
    <source>
        <dbReference type="EMBL" id="KYO19026.1"/>
    </source>
</evidence>
<gene>
    <name evidence="1" type="ORF">Y1Q_0018976</name>
</gene>
<reference evidence="1 2" key="1">
    <citation type="journal article" date="2012" name="Genome Biol.">
        <title>Sequencing three crocodilian genomes to illuminate the evolution of archosaurs and amniotes.</title>
        <authorList>
            <person name="St John J.A."/>
            <person name="Braun E.L."/>
            <person name="Isberg S.R."/>
            <person name="Miles L.G."/>
            <person name="Chong A.Y."/>
            <person name="Gongora J."/>
            <person name="Dalzell P."/>
            <person name="Moran C."/>
            <person name="Bed'hom B."/>
            <person name="Abzhanov A."/>
            <person name="Burgess S.C."/>
            <person name="Cooksey A.M."/>
            <person name="Castoe T.A."/>
            <person name="Crawford N.G."/>
            <person name="Densmore L.D."/>
            <person name="Drew J.C."/>
            <person name="Edwards S.V."/>
            <person name="Faircloth B.C."/>
            <person name="Fujita M.K."/>
            <person name="Greenwold M.J."/>
            <person name="Hoffmann F.G."/>
            <person name="Howard J.M."/>
            <person name="Iguchi T."/>
            <person name="Janes D.E."/>
            <person name="Khan S.Y."/>
            <person name="Kohno S."/>
            <person name="de Koning A.J."/>
            <person name="Lance S.L."/>
            <person name="McCarthy F.M."/>
            <person name="McCormack J.E."/>
            <person name="Merchant M.E."/>
            <person name="Peterson D.G."/>
            <person name="Pollock D.D."/>
            <person name="Pourmand N."/>
            <person name="Raney B.J."/>
            <person name="Roessler K.A."/>
            <person name="Sanford J.R."/>
            <person name="Sawyer R.H."/>
            <person name="Schmidt C.J."/>
            <person name="Triplett E.W."/>
            <person name="Tuberville T.D."/>
            <person name="Venegas-Anaya M."/>
            <person name="Howard J.T."/>
            <person name="Jarvis E.D."/>
            <person name="Guillette L.J.Jr."/>
            <person name="Glenn T.C."/>
            <person name="Green R.E."/>
            <person name="Ray D.A."/>
        </authorList>
    </citation>
    <scope>NUCLEOTIDE SEQUENCE [LARGE SCALE GENOMIC DNA]</scope>
    <source>
        <strain evidence="1">KSC_2009_1</strain>
    </source>
</reference>
<dbReference type="EMBL" id="AKHW03006769">
    <property type="protein sequence ID" value="KYO19026.1"/>
    <property type="molecule type" value="Genomic_DNA"/>
</dbReference>
<keyword evidence="2" id="KW-1185">Reference proteome</keyword>
<dbReference type="AlphaFoldDB" id="A0A151M3G3"/>
<dbReference type="Proteomes" id="UP000050525">
    <property type="component" value="Unassembled WGS sequence"/>
</dbReference>
<organism evidence="1 2">
    <name type="scientific">Alligator mississippiensis</name>
    <name type="common">American alligator</name>
    <dbReference type="NCBI Taxonomy" id="8496"/>
    <lineage>
        <taxon>Eukaryota</taxon>
        <taxon>Metazoa</taxon>
        <taxon>Chordata</taxon>
        <taxon>Craniata</taxon>
        <taxon>Vertebrata</taxon>
        <taxon>Euteleostomi</taxon>
        <taxon>Archelosauria</taxon>
        <taxon>Archosauria</taxon>
        <taxon>Crocodylia</taxon>
        <taxon>Alligatoridae</taxon>
        <taxon>Alligatorinae</taxon>
        <taxon>Alligator</taxon>
    </lineage>
</organism>
<name>A0A151M3G3_ALLMI</name>
<sequence>MVAKEWQVDSWDQYLEDMAHEWEKDTQEQEREACKVVSDAHEVARDWESQVFRDRLLALEKNLEAQEWQVCMVARAVEDMEEGHWVLDTILTLVVTLMLPAALTLAPTPHAPWQPPQQQAPLLGPGLRCSSVSTSQMSLPWLPPWDPCHPGPLPSSSPAAQPGSMWPQSKSCLQWGQDHVWILLAWPTGHRRGSSLHQQSSA</sequence>
<comment type="caution">
    <text evidence="1">The sequence shown here is derived from an EMBL/GenBank/DDBJ whole genome shotgun (WGS) entry which is preliminary data.</text>
</comment>
<evidence type="ECO:0000313" key="2">
    <source>
        <dbReference type="Proteomes" id="UP000050525"/>
    </source>
</evidence>
<accession>A0A151M3G3</accession>
<proteinExistence type="predicted"/>